<dbReference type="GO" id="GO:0005886">
    <property type="term" value="C:plasma membrane"/>
    <property type="evidence" value="ECO:0007669"/>
    <property type="project" value="UniProtKB-SubCell"/>
</dbReference>
<keyword evidence="4 7" id="KW-1133">Transmembrane helix</keyword>
<sequence length="270" mass="29404">MAESKSKSTHELTDTLNEPKVNALREWMIYSVIFTGLILLLCGRLIYLALLSDVTGICILILVLFVCALARNAWDVSYIDRQRSLAHQQVKELIKSNKISAAFLKNSEPSILRDHLLNLNAIAKKDPMVSQENLVVLMQSKLNARLRLTELASSMLVTLGLVGTIVGLIGSVGGISVVVEAVGSDRDQLMSGMRETLGGMGTAFYTTLLGALFGGIVLRILSSVVNSHADSLIAYIAELAEVYMVPTLRRSSRKRTKNGNLEIDVSEAVS</sequence>
<evidence type="ECO:0000256" key="6">
    <source>
        <dbReference type="RuleBase" id="RU004057"/>
    </source>
</evidence>
<evidence type="ECO:0000256" key="2">
    <source>
        <dbReference type="ARBA" id="ARBA00022475"/>
    </source>
</evidence>
<dbReference type="OrthoDB" id="263247at2"/>
<keyword evidence="3 7" id="KW-0812">Transmembrane</keyword>
<dbReference type="Proteomes" id="UP000317171">
    <property type="component" value="Chromosome"/>
</dbReference>
<keyword evidence="10" id="KW-1185">Reference proteome</keyword>
<keyword evidence="2" id="KW-1003">Cell membrane</keyword>
<reference evidence="9 10" key="1">
    <citation type="submission" date="2019-02" db="EMBL/GenBank/DDBJ databases">
        <title>Deep-cultivation of Planctomycetes and their phenomic and genomic characterization uncovers novel biology.</title>
        <authorList>
            <person name="Wiegand S."/>
            <person name="Jogler M."/>
            <person name="Boedeker C."/>
            <person name="Pinto D."/>
            <person name="Vollmers J."/>
            <person name="Rivas-Marin E."/>
            <person name="Kohn T."/>
            <person name="Peeters S.H."/>
            <person name="Heuer A."/>
            <person name="Rast P."/>
            <person name="Oberbeckmann S."/>
            <person name="Bunk B."/>
            <person name="Jeske O."/>
            <person name="Meyerdierks A."/>
            <person name="Storesund J.E."/>
            <person name="Kallscheuer N."/>
            <person name="Luecker S."/>
            <person name="Lage O.M."/>
            <person name="Pohl T."/>
            <person name="Merkel B.J."/>
            <person name="Hornburger P."/>
            <person name="Mueller R.-W."/>
            <person name="Bruemmer F."/>
            <person name="Labrenz M."/>
            <person name="Spormann A.M."/>
            <person name="Op den Camp H."/>
            <person name="Overmann J."/>
            <person name="Amann R."/>
            <person name="Jetten M.S.M."/>
            <person name="Mascher T."/>
            <person name="Medema M.H."/>
            <person name="Devos D.P."/>
            <person name="Kaster A.-K."/>
            <person name="Ovreas L."/>
            <person name="Rohde M."/>
            <person name="Galperin M.Y."/>
            <person name="Jogler C."/>
        </authorList>
    </citation>
    <scope>NUCLEOTIDE SEQUENCE [LARGE SCALE GENOMIC DNA]</scope>
    <source>
        <strain evidence="9 10">Pan241w</strain>
    </source>
</reference>
<dbReference type="EMBL" id="CP036269">
    <property type="protein sequence ID" value="QDT44981.1"/>
    <property type="molecule type" value="Genomic_DNA"/>
</dbReference>
<feature type="domain" description="MotA/TolQ/ExbB proton channel" evidence="8">
    <location>
        <begin position="126"/>
        <end position="236"/>
    </location>
</feature>
<comment type="subcellular location">
    <subcellularLocation>
        <location evidence="1">Cell membrane</location>
        <topology evidence="1">Multi-pass membrane protein</topology>
    </subcellularLocation>
    <subcellularLocation>
        <location evidence="6">Membrane</location>
        <topology evidence="6">Multi-pass membrane protein</topology>
    </subcellularLocation>
</comment>
<comment type="similarity">
    <text evidence="6">Belongs to the exbB/tolQ family.</text>
</comment>
<feature type="transmembrane region" description="Helical" evidence="7">
    <location>
        <begin position="155"/>
        <end position="179"/>
    </location>
</feature>
<dbReference type="AlphaFoldDB" id="A0A517RM60"/>
<feature type="transmembrane region" description="Helical" evidence="7">
    <location>
        <begin position="27"/>
        <end position="48"/>
    </location>
</feature>
<proteinExistence type="inferred from homology"/>
<keyword evidence="5 7" id="KW-0472">Membrane</keyword>
<dbReference type="RefSeq" id="WP_145220845.1">
    <property type="nucleotide sequence ID" value="NZ_CP036269.1"/>
</dbReference>
<evidence type="ECO:0000256" key="3">
    <source>
        <dbReference type="ARBA" id="ARBA00022692"/>
    </source>
</evidence>
<evidence type="ECO:0000313" key="9">
    <source>
        <dbReference type="EMBL" id="QDT44981.1"/>
    </source>
</evidence>
<evidence type="ECO:0000256" key="4">
    <source>
        <dbReference type="ARBA" id="ARBA00022989"/>
    </source>
</evidence>
<dbReference type="GO" id="GO:0015031">
    <property type="term" value="P:protein transport"/>
    <property type="evidence" value="ECO:0007669"/>
    <property type="project" value="UniProtKB-KW"/>
</dbReference>
<organism evidence="9 10">
    <name type="scientific">Gimesia alba</name>
    <dbReference type="NCBI Taxonomy" id="2527973"/>
    <lineage>
        <taxon>Bacteria</taxon>
        <taxon>Pseudomonadati</taxon>
        <taxon>Planctomycetota</taxon>
        <taxon>Planctomycetia</taxon>
        <taxon>Planctomycetales</taxon>
        <taxon>Planctomycetaceae</taxon>
        <taxon>Gimesia</taxon>
    </lineage>
</organism>
<feature type="transmembrane region" description="Helical" evidence="7">
    <location>
        <begin position="54"/>
        <end position="74"/>
    </location>
</feature>
<dbReference type="KEGG" id="gaz:Pan241w_50980"/>
<feature type="transmembrane region" description="Helical" evidence="7">
    <location>
        <begin position="199"/>
        <end position="221"/>
    </location>
</feature>
<gene>
    <name evidence="9" type="ORF">Pan241w_50980</name>
</gene>
<dbReference type="InterPro" id="IPR002898">
    <property type="entry name" value="MotA_ExbB_proton_chnl"/>
</dbReference>
<evidence type="ECO:0000256" key="5">
    <source>
        <dbReference type="ARBA" id="ARBA00023136"/>
    </source>
</evidence>
<evidence type="ECO:0000313" key="10">
    <source>
        <dbReference type="Proteomes" id="UP000317171"/>
    </source>
</evidence>
<keyword evidence="6" id="KW-0813">Transport</keyword>
<evidence type="ECO:0000256" key="1">
    <source>
        <dbReference type="ARBA" id="ARBA00004651"/>
    </source>
</evidence>
<evidence type="ECO:0000259" key="8">
    <source>
        <dbReference type="Pfam" id="PF01618"/>
    </source>
</evidence>
<protein>
    <recommendedName>
        <fullName evidence="8">MotA/TolQ/ExbB proton channel domain-containing protein</fullName>
    </recommendedName>
</protein>
<evidence type="ECO:0000256" key="7">
    <source>
        <dbReference type="SAM" id="Phobius"/>
    </source>
</evidence>
<accession>A0A517RM60</accession>
<name>A0A517RM60_9PLAN</name>
<dbReference type="Pfam" id="PF01618">
    <property type="entry name" value="MotA_ExbB"/>
    <property type="match status" value="1"/>
</dbReference>
<keyword evidence="6" id="KW-0653">Protein transport</keyword>